<dbReference type="EMBL" id="JAVVDO010000009">
    <property type="protein sequence ID" value="MDT8330946.1"/>
    <property type="molecule type" value="Genomic_DNA"/>
</dbReference>
<keyword evidence="4" id="KW-1185">Reference proteome</keyword>
<sequence>MADQKLYFVWGGVFTDPNWQELEPGTEECYGPYHDPQQAERIWNEKARRNIDIAAHRLFVLSVDRPGASALAA</sequence>
<evidence type="ECO:0000313" key="4">
    <source>
        <dbReference type="Proteomes" id="UP001258945"/>
    </source>
</evidence>
<organism evidence="1 3">
    <name type="scientific">Roseomonas gilardii</name>
    <dbReference type="NCBI Taxonomy" id="257708"/>
    <lineage>
        <taxon>Bacteria</taxon>
        <taxon>Pseudomonadati</taxon>
        <taxon>Pseudomonadota</taxon>
        <taxon>Alphaproteobacteria</taxon>
        <taxon>Acetobacterales</taxon>
        <taxon>Roseomonadaceae</taxon>
        <taxon>Roseomonas</taxon>
    </lineage>
</organism>
<dbReference type="AlphaFoldDB" id="A0A1L7AC29"/>
<dbReference type="EMBL" id="CP015583">
    <property type="protein sequence ID" value="APT56209.1"/>
    <property type="molecule type" value="Genomic_DNA"/>
</dbReference>
<dbReference type="Proteomes" id="UP000185494">
    <property type="component" value="Chromosome 1"/>
</dbReference>
<evidence type="ECO:0000313" key="2">
    <source>
        <dbReference type="EMBL" id="MDT8330946.1"/>
    </source>
</evidence>
<reference evidence="1 3" key="1">
    <citation type="submission" date="2016-05" db="EMBL/GenBank/DDBJ databases">
        <title>Complete Genome and Methylome Analysis of Psychrotrophic Bacterial Isolates from Antarctic Lake Untersee.</title>
        <authorList>
            <person name="Fomenkov A."/>
            <person name="Akimov V.N."/>
            <person name="Vasilyeva L.V."/>
            <person name="Andersen D."/>
            <person name="Vincze T."/>
            <person name="Roberts R.J."/>
        </authorList>
    </citation>
    <scope>NUCLEOTIDE SEQUENCE [LARGE SCALE GENOMIC DNA]</scope>
    <source>
        <strain evidence="1 3">U14-5</strain>
    </source>
</reference>
<reference evidence="2" key="3">
    <citation type="submission" date="2023-09" db="EMBL/GenBank/DDBJ databases">
        <authorList>
            <person name="Schober I."/>
            <person name="Bunk B."/>
        </authorList>
    </citation>
    <scope>NUCLEOTIDE SEQUENCE</scope>
    <source>
        <strain evidence="2">DSM 103800</strain>
    </source>
</reference>
<evidence type="ECO:0000313" key="3">
    <source>
        <dbReference type="Proteomes" id="UP000185494"/>
    </source>
</evidence>
<dbReference type="Gene3D" id="3.30.70.2400">
    <property type="entry name" value="Uncharacterised protein PF13773, DUF4170"/>
    <property type="match status" value="1"/>
</dbReference>
<name>A0A1L7AC29_9PROT</name>
<accession>A0A1L7AC29</accession>
<dbReference type="KEGG" id="rgi:RGI145_02870"/>
<gene>
    <name evidence="1" type="ORF">RGI145_02870</name>
    <name evidence="2" type="ORF">RQ831_07755</name>
</gene>
<reference evidence="2 4" key="2">
    <citation type="journal article" date="2019" name="Microb. Pathog.">
        <title>Comparison of VITEK 2, MALDI-TOF MS, 16S rRNA gene sequencing, and whole-genome sequencing for identification of Roseomonas mucosa.</title>
        <authorList>
            <person name="Rudolph W.W."/>
            <person name="Gunzer F."/>
            <person name="Trauth M."/>
            <person name="Bunk B."/>
            <person name="Bigge R."/>
            <person name="Schrottner P."/>
        </authorList>
    </citation>
    <scope>NUCLEOTIDE SEQUENCE [LARGE SCALE GENOMIC DNA]</scope>
    <source>
        <strain evidence="2 4">DSM 103800</strain>
    </source>
</reference>
<dbReference type="Proteomes" id="UP001258945">
    <property type="component" value="Unassembled WGS sequence"/>
</dbReference>
<dbReference type="Pfam" id="PF13773">
    <property type="entry name" value="DUF4170"/>
    <property type="match status" value="1"/>
</dbReference>
<proteinExistence type="predicted"/>
<dbReference type="InterPro" id="IPR025226">
    <property type="entry name" value="DUF4170"/>
</dbReference>
<protein>
    <submittedName>
        <fullName evidence="2">DUF4170 domain-containing protein</fullName>
    </submittedName>
</protein>
<evidence type="ECO:0000313" key="1">
    <source>
        <dbReference type="EMBL" id="APT56209.1"/>
    </source>
</evidence>
<dbReference type="RefSeq" id="WP_075797160.1">
    <property type="nucleotide sequence ID" value="NZ_CP015583.1"/>
</dbReference>